<evidence type="ECO:0000256" key="5">
    <source>
        <dbReference type="ARBA" id="ARBA00022605"/>
    </source>
</evidence>
<sequence>MFVKICGIKTPEMAELACEHGADAIGVVAYKKSKRYVAPEQAKAIKNAINGRCPLVVVSVSKEDCEPYASFADYVQADDANTSETQILSGSERPDGIFRYFLYDASRGAGLRSDYPDWIEEYSDRLILAGGLDSDNVIDVIEKYKPFGVDVSSGVETDGEKDIEKIKVFINNAKTN</sequence>
<dbReference type="OrthoDB" id="3243379at2"/>
<evidence type="ECO:0000256" key="7">
    <source>
        <dbReference type="ARBA" id="ARBA00023141"/>
    </source>
</evidence>
<keyword evidence="12" id="KW-1185">Reference proteome</keyword>
<comment type="pathway">
    <text evidence="2 9">Amino-acid biosynthesis; L-tryptophan biosynthesis; L-tryptophan from chorismate: step 3/5.</text>
</comment>
<evidence type="ECO:0000313" key="11">
    <source>
        <dbReference type="EMBL" id="ADD67948.1"/>
    </source>
</evidence>
<evidence type="ECO:0000256" key="4">
    <source>
        <dbReference type="ARBA" id="ARBA00022272"/>
    </source>
</evidence>
<gene>
    <name evidence="9" type="primary">trpF</name>
    <name evidence="11" type="ordered locus">Dacet_1176</name>
</gene>
<dbReference type="STRING" id="522772.Dacet_1176"/>
<dbReference type="InParanoid" id="D4H7E9"/>
<dbReference type="PaxDb" id="522772-Dacet_1176"/>
<evidence type="ECO:0000256" key="6">
    <source>
        <dbReference type="ARBA" id="ARBA00022822"/>
    </source>
</evidence>
<comment type="catalytic activity">
    <reaction evidence="1 9">
        <text>N-(5-phospho-beta-D-ribosyl)anthranilate = 1-(2-carboxyphenylamino)-1-deoxy-D-ribulose 5-phosphate</text>
        <dbReference type="Rhea" id="RHEA:21540"/>
        <dbReference type="ChEBI" id="CHEBI:18277"/>
        <dbReference type="ChEBI" id="CHEBI:58613"/>
        <dbReference type="EC" id="5.3.1.24"/>
    </reaction>
</comment>
<dbReference type="InterPro" id="IPR013785">
    <property type="entry name" value="Aldolase_TIM"/>
</dbReference>
<keyword evidence="8 9" id="KW-0413">Isomerase</keyword>
<evidence type="ECO:0000256" key="9">
    <source>
        <dbReference type="HAMAP-Rule" id="MF_00135"/>
    </source>
</evidence>
<dbReference type="InterPro" id="IPR011060">
    <property type="entry name" value="RibuloseP-bd_barrel"/>
</dbReference>
<dbReference type="InterPro" id="IPR044643">
    <property type="entry name" value="TrpF_fam"/>
</dbReference>
<dbReference type="AlphaFoldDB" id="D4H7E9"/>
<organism evidence="11 12">
    <name type="scientific">Denitrovibrio acetiphilus (strain DSM 12809 / NBRC 114555 / N2460)</name>
    <dbReference type="NCBI Taxonomy" id="522772"/>
    <lineage>
        <taxon>Bacteria</taxon>
        <taxon>Pseudomonadati</taxon>
        <taxon>Deferribacterota</taxon>
        <taxon>Deferribacteres</taxon>
        <taxon>Deferribacterales</taxon>
        <taxon>Geovibrionaceae</taxon>
        <taxon>Denitrovibrio</taxon>
    </lineage>
</organism>
<dbReference type="eggNOG" id="COG0135">
    <property type="taxonomic scope" value="Bacteria"/>
</dbReference>
<comment type="similarity">
    <text evidence="9">Belongs to the TrpF family.</text>
</comment>
<keyword evidence="5 9" id="KW-0028">Amino-acid biosynthesis</keyword>
<dbReference type="Pfam" id="PF00697">
    <property type="entry name" value="PRAI"/>
    <property type="match status" value="1"/>
</dbReference>
<proteinExistence type="inferred from homology"/>
<keyword evidence="6 9" id="KW-0822">Tryptophan biosynthesis</keyword>
<dbReference type="GO" id="GO:0004640">
    <property type="term" value="F:phosphoribosylanthranilate isomerase activity"/>
    <property type="evidence" value="ECO:0007669"/>
    <property type="project" value="UniProtKB-UniRule"/>
</dbReference>
<evidence type="ECO:0000259" key="10">
    <source>
        <dbReference type="Pfam" id="PF00697"/>
    </source>
</evidence>
<evidence type="ECO:0000256" key="8">
    <source>
        <dbReference type="ARBA" id="ARBA00023235"/>
    </source>
</evidence>
<feature type="domain" description="N-(5'phosphoribosyl) anthranilate isomerase (PRAI)" evidence="10">
    <location>
        <begin position="101"/>
        <end position="172"/>
    </location>
</feature>
<dbReference type="UniPathway" id="UPA00035">
    <property type="reaction ID" value="UER00042"/>
</dbReference>
<dbReference type="HOGENOM" id="CLU_076364_1_0_0"/>
<dbReference type="PANTHER" id="PTHR42894:SF1">
    <property type="entry name" value="N-(5'-PHOSPHORIBOSYL)ANTHRANILATE ISOMERASE"/>
    <property type="match status" value="1"/>
</dbReference>
<reference evidence="11 12" key="1">
    <citation type="journal article" date="2010" name="Stand. Genomic Sci.">
        <title>Complete genome sequence of Denitrovibrio acetiphilus type strain (N2460).</title>
        <authorList>
            <person name="Kiss H."/>
            <person name="Lang E."/>
            <person name="Lapidus A."/>
            <person name="Copeland A."/>
            <person name="Nolan M."/>
            <person name="Glavina Del Rio T."/>
            <person name="Chen F."/>
            <person name="Lucas S."/>
            <person name="Tice H."/>
            <person name="Cheng J.F."/>
            <person name="Han C."/>
            <person name="Goodwin L."/>
            <person name="Pitluck S."/>
            <person name="Liolios K."/>
            <person name="Pati A."/>
            <person name="Ivanova N."/>
            <person name="Mavromatis K."/>
            <person name="Chen A."/>
            <person name="Palaniappan K."/>
            <person name="Land M."/>
            <person name="Hauser L."/>
            <person name="Chang Y.J."/>
            <person name="Jeffries C.D."/>
            <person name="Detter J.C."/>
            <person name="Brettin T."/>
            <person name="Spring S."/>
            <person name="Rohde M."/>
            <person name="Goker M."/>
            <person name="Woyke T."/>
            <person name="Bristow J."/>
            <person name="Eisen J.A."/>
            <person name="Markowitz V."/>
            <person name="Hugenholtz P."/>
            <person name="Kyrpides N.C."/>
            <person name="Klenk H.P."/>
        </authorList>
    </citation>
    <scope>NUCLEOTIDE SEQUENCE [LARGE SCALE GENOMIC DNA]</scope>
    <source>
        <strain evidence="12">DSM 12809 / NBRC 114555 / N2460</strain>
    </source>
</reference>
<accession>D4H7E9</accession>
<dbReference type="GO" id="GO:0000162">
    <property type="term" value="P:L-tryptophan biosynthetic process"/>
    <property type="evidence" value="ECO:0007669"/>
    <property type="project" value="UniProtKB-UniRule"/>
</dbReference>
<dbReference type="Gene3D" id="3.20.20.70">
    <property type="entry name" value="Aldolase class I"/>
    <property type="match status" value="2"/>
</dbReference>
<dbReference type="EMBL" id="CP001968">
    <property type="protein sequence ID" value="ADD67948.1"/>
    <property type="molecule type" value="Genomic_DNA"/>
</dbReference>
<evidence type="ECO:0000256" key="3">
    <source>
        <dbReference type="ARBA" id="ARBA00012572"/>
    </source>
</evidence>
<dbReference type="HAMAP" id="MF_00135">
    <property type="entry name" value="PRAI"/>
    <property type="match status" value="1"/>
</dbReference>
<dbReference type="CDD" id="cd00405">
    <property type="entry name" value="PRAI"/>
    <property type="match status" value="1"/>
</dbReference>
<dbReference type="EC" id="5.3.1.24" evidence="3 9"/>
<dbReference type="PANTHER" id="PTHR42894">
    <property type="entry name" value="N-(5'-PHOSPHORIBOSYL)ANTHRANILATE ISOMERASE"/>
    <property type="match status" value="1"/>
</dbReference>
<evidence type="ECO:0000256" key="2">
    <source>
        <dbReference type="ARBA" id="ARBA00004664"/>
    </source>
</evidence>
<dbReference type="Proteomes" id="UP000002012">
    <property type="component" value="Chromosome"/>
</dbReference>
<dbReference type="InterPro" id="IPR001240">
    <property type="entry name" value="PRAI_dom"/>
</dbReference>
<dbReference type="RefSeq" id="WP_013010470.1">
    <property type="nucleotide sequence ID" value="NC_013943.1"/>
</dbReference>
<keyword evidence="7 9" id="KW-0057">Aromatic amino acid biosynthesis</keyword>
<name>D4H7E9_DENA2</name>
<evidence type="ECO:0000313" key="12">
    <source>
        <dbReference type="Proteomes" id="UP000002012"/>
    </source>
</evidence>
<dbReference type="SUPFAM" id="SSF51366">
    <property type="entry name" value="Ribulose-phoshate binding barrel"/>
    <property type="match status" value="1"/>
</dbReference>
<dbReference type="KEGG" id="dap:Dacet_1176"/>
<protein>
    <recommendedName>
        <fullName evidence="4 9">N-(5'-phosphoribosyl)anthranilate isomerase</fullName>
        <shortName evidence="9">PRAI</shortName>
        <ecNumber evidence="3 9">5.3.1.24</ecNumber>
    </recommendedName>
</protein>
<evidence type="ECO:0000256" key="1">
    <source>
        <dbReference type="ARBA" id="ARBA00001164"/>
    </source>
</evidence>